<dbReference type="KEGG" id="tsa:AciPR4_3856"/>
<feature type="domain" description="TonB-dependent transporter Oar-like beta-barrel" evidence="6">
    <location>
        <begin position="534"/>
        <end position="880"/>
    </location>
</feature>
<dbReference type="Gene3D" id="2.40.170.20">
    <property type="entry name" value="TonB-dependent receptor, beta-barrel domain"/>
    <property type="match status" value="1"/>
</dbReference>
<comment type="subcellular location">
    <subcellularLocation>
        <location evidence="1">Cell outer membrane</location>
    </subcellularLocation>
</comment>
<dbReference type="InterPro" id="IPR008969">
    <property type="entry name" value="CarboxyPept-like_regulatory"/>
</dbReference>
<proteinExistence type="predicted"/>
<protein>
    <recommendedName>
        <fullName evidence="6">TonB-dependent transporter Oar-like beta-barrel domain-containing protein</fullName>
    </recommendedName>
</protein>
<dbReference type="Pfam" id="PF13620">
    <property type="entry name" value="CarboxypepD_reg"/>
    <property type="match status" value="1"/>
</dbReference>
<keyword evidence="3" id="KW-0998">Cell outer membrane</keyword>
<dbReference type="GO" id="GO:0009279">
    <property type="term" value="C:cell outer membrane"/>
    <property type="evidence" value="ECO:0007669"/>
    <property type="project" value="UniProtKB-SubCell"/>
</dbReference>
<dbReference type="SUPFAM" id="SSF56935">
    <property type="entry name" value="Porins"/>
    <property type="match status" value="1"/>
</dbReference>
<evidence type="ECO:0000256" key="4">
    <source>
        <dbReference type="SAM" id="MobiDB-lite"/>
    </source>
</evidence>
<evidence type="ECO:0000313" key="7">
    <source>
        <dbReference type="EMBL" id="ADV84605.1"/>
    </source>
</evidence>
<organism evidence="7 8">
    <name type="scientific">Terriglobus saanensis (strain ATCC BAA-1853 / DSM 23119 / SP1PR4)</name>
    <dbReference type="NCBI Taxonomy" id="401053"/>
    <lineage>
        <taxon>Bacteria</taxon>
        <taxon>Pseudomonadati</taxon>
        <taxon>Acidobacteriota</taxon>
        <taxon>Terriglobia</taxon>
        <taxon>Terriglobales</taxon>
        <taxon>Acidobacteriaceae</taxon>
        <taxon>Terriglobus</taxon>
    </lineage>
</organism>
<feature type="signal peptide" evidence="5">
    <location>
        <begin position="1"/>
        <end position="17"/>
    </location>
</feature>
<dbReference type="eggNOG" id="COG4771">
    <property type="taxonomic scope" value="Bacteria"/>
</dbReference>
<dbReference type="Gene3D" id="2.60.40.1120">
    <property type="entry name" value="Carboxypeptidase-like, regulatory domain"/>
    <property type="match status" value="1"/>
</dbReference>
<dbReference type="EMBL" id="CP002467">
    <property type="protein sequence ID" value="ADV84605.1"/>
    <property type="molecule type" value="Genomic_DNA"/>
</dbReference>
<sequence>MNKLAIAFLLFSAAASAQNCAHLTGTVRDGNGGAIPGAALTLDDVAMRPADDEGRYTLPCLTPGNHHLHIVADDFAPSDVTLTGRATTLDIALRLAEVDQSMEVGENTESGLNNQETGGSKTLSKTDLAGLADDPDDFKRELQVLAAAGGGNPGNATISVDGFQGAAAMPPKGSIAFIRINPDLFSSEYGSPPYEGGRIEIFTKPAAGRIHGSFFTTFSQPFMNASDPFATSKAPLGKHRYGFDLSMPIKPNKFDLSLNLEKRDIDTFGVVNAVTLDANKNIATTIYNVPTAQHLWIASARSGVQWNKQNLSTFSYSANVNHFENVNAGGTVLQEAGYDNQRSDHSIRATLVSTLSPRMVHEGRIAFNFGTTTNTPNSTAPALNVAGAFTGGGAPAGPSRLTENNLEVNDDVLYSRGKHSFKAGIISFVFFDRNSMPSGFNGSYTFGGGTALPLDANGNPTSTTPVQITGLEQYRRALLGYQGGAATIYTVTTGSPIVNFTQVRSAIYLQDQWKVTNRFQLALGLRYAIQNDPSTWNSLSPRVGMSWSPDKKQKLVLRGRIGLFASPYRTDVPTQIIRLDGIRQTPATFYNATYGNPTSGQAGALISTRYTIPQHMSQAPSVQSHVAVEYEFPRHWNFQANEYFVRGWDMTRIRNINAPINGSPTGPRPFGADQNIYQYQQSGVMKGTVTFLGLDQHSLKRLQIFLGYLRLDLRSNAETTSTQPQSTYSDAGEFARPTWLNTHRIFAINNINLPYKLALSNQFNATSGGINNILTGADNNGDGVFNDRPNYASGPGTGVYATRFGLLTAPNSPLATGTAVNRNLGTLSWTINLDTNLSRTFVLNSKSAQDHQQSIAFNLRSANLLNHTNVNAAGNVIGSPLFDKPLLADPGRRVEAGIRYSF</sequence>
<gene>
    <name evidence="7" type="ordered locus">AciPR4_3856</name>
</gene>
<dbReference type="SUPFAM" id="SSF49464">
    <property type="entry name" value="Carboxypeptidase regulatory domain-like"/>
    <property type="match status" value="1"/>
</dbReference>
<feature type="compositionally biased region" description="Polar residues" evidence="4">
    <location>
        <begin position="107"/>
        <end position="125"/>
    </location>
</feature>
<evidence type="ECO:0000256" key="5">
    <source>
        <dbReference type="SAM" id="SignalP"/>
    </source>
</evidence>
<dbReference type="InterPro" id="IPR036942">
    <property type="entry name" value="Beta-barrel_TonB_sf"/>
</dbReference>
<dbReference type="HOGENOM" id="CLU_006298_0_0_0"/>
<dbReference type="AlphaFoldDB" id="E8V248"/>
<name>E8V248_TERSS</name>
<evidence type="ECO:0000256" key="2">
    <source>
        <dbReference type="ARBA" id="ARBA00023136"/>
    </source>
</evidence>
<dbReference type="STRING" id="401053.AciPR4_3856"/>
<keyword evidence="5" id="KW-0732">Signal</keyword>
<evidence type="ECO:0000256" key="3">
    <source>
        <dbReference type="ARBA" id="ARBA00023237"/>
    </source>
</evidence>
<evidence type="ECO:0000313" key="8">
    <source>
        <dbReference type="Proteomes" id="UP000006844"/>
    </source>
</evidence>
<keyword evidence="8" id="KW-1185">Reference proteome</keyword>
<dbReference type="InterPro" id="IPR057601">
    <property type="entry name" value="Oar-like_b-barrel"/>
</dbReference>
<reference evidence="7 8" key="1">
    <citation type="journal article" date="2012" name="Stand. Genomic Sci.">
        <title>Complete genome sequence of Terriglobus saanensis type strain SP1PR4(T), an Acidobacteria from tundra soil.</title>
        <authorList>
            <person name="Rawat S.R."/>
            <person name="Mannisto M.K."/>
            <person name="Starovoytov V."/>
            <person name="Goodwin L."/>
            <person name="Nolan M."/>
            <person name="Hauser L."/>
            <person name="Land M."/>
            <person name="Davenport K.W."/>
            <person name="Woyke T."/>
            <person name="Haggblom M.M."/>
        </authorList>
    </citation>
    <scope>NUCLEOTIDE SEQUENCE</scope>
    <source>
        <strain evidence="8">ATCC BAA-1853 / DSM 23119 / SP1PR4</strain>
    </source>
</reference>
<dbReference type="Pfam" id="PF25183">
    <property type="entry name" value="OMP_b-brl_4"/>
    <property type="match status" value="2"/>
</dbReference>
<keyword evidence="2" id="KW-0472">Membrane</keyword>
<feature type="domain" description="TonB-dependent transporter Oar-like beta-barrel" evidence="6">
    <location>
        <begin position="285"/>
        <end position="533"/>
    </location>
</feature>
<evidence type="ECO:0000259" key="6">
    <source>
        <dbReference type="Pfam" id="PF25183"/>
    </source>
</evidence>
<evidence type="ECO:0000256" key="1">
    <source>
        <dbReference type="ARBA" id="ARBA00004442"/>
    </source>
</evidence>
<feature type="chain" id="PRO_5003229062" description="TonB-dependent transporter Oar-like beta-barrel domain-containing protein" evidence="5">
    <location>
        <begin position="18"/>
        <end position="902"/>
    </location>
</feature>
<dbReference type="RefSeq" id="WP_013570335.1">
    <property type="nucleotide sequence ID" value="NC_014963.1"/>
</dbReference>
<dbReference type="Proteomes" id="UP000006844">
    <property type="component" value="Chromosome"/>
</dbReference>
<feature type="region of interest" description="Disordered" evidence="4">
    <location>
        <begin position="104"/>
        <end position="126"/>
    </location>
</feature>
<accession>E8V248</accession>